<feature type="compositionally biased region" description="Low complexity" evidence="2">
    <location>
        <begin position="1"/>
        <end position="18"/>
    </location>
</feature>
<dbReference type="InterPro" id="IPR007651">
    <property type="entry name" value="Lipin_N"/>
</dbReference>
<reference evidence="4 5" key="2">
    <citation type="submission" date="2009-11" db="EMBL/GenBank/DDBJ databases">
        <title>The Genome Sequence of Allomyces macrogynus strain ATCC 38327.</title>
        <authorList>
            <consortium name="The Broad Institute Genome Sequencing Platform"/>
            <person name="Russ C."/>
            <person name="Cuomo C."/>
            <person name="Shea T."/>
            <person name="Young S.K."/>
            <person name="Zeng Q."/>
            <person name="Koehrsen M."/>
            <person name="Haas B."/>
            <person name="Borodovsky M."/>
            <person name="Guigo R."/>
            <person name="Alvarado L."/>
            <person name="Berlin A."/>
            <person name="Borenstein D."/>
            <person name="Chen Z."/>
            <person name="Engels R."/>
            <person name="Freedman E."/>
            <person name="Gellesch M."/>
            <person name="Goldberg J."/>
            <person name="Griggs A."/>
            <person name="Gujja S."/>
            <person name="Heiman D."/>
            <person name="Hepburn T."/>
            <person name="Howarth C."/>
            <person name="Jen D."/>
            <person name="Larson L."/>
            <person name="Lewis B."/>
            <person name="Mehta T."/>
            <person name="Park D."/>
            <person name="Pearson M."/>
            <person name="Roberts A."/>
            <person name="Saif S."/>
            <person name="Shenoy N."/>
            <person name="Sisk P."/>
            <person name="Stolte C."/>
            <person name="Sykes S."/>
            <person name="Walk T."/>
            <person name="White J."/>
            <person name="Yandava C."/>
            <person name="Burger G."/>
            <person name="Gray M.W."/>
            <person name="Holland P.W.H."/>
            <person name="King N."/>
            <person name="Lang F.B.F."/>
            <person name="Roger A.J."/>
            <person name="Ruiz-Trillo I."/>
            <person name="Lander E."/>
            <person name="Nusbaum C."/>
        </authorList>
    </citation>
    <scope>NUCLEOTIDE SEQUENCE [LARGE SCALE GENOMIC DNA]</scope>
    <source>
        <strain evidence="4 5">ATCC 38327</strain>
    </source>
</reference>
<dbReference type="SUPFAM" id="SSF56784">
    <property type="entry name" value="HAD-like"/>
    <property type="match status" value="1"/>
</dbReference>
<feature type="compositionally biased region" description="Low complexity" evidence="2">
    <location>
        <begin position="253"/>
        <end position="270"/>
    </location>
</feature>
<dbReference type="PANTHER" id="PTHR12181">
    <property type="entry name" value="LIPIN"/>
    <property type="match status" value="1"/>
</dbReference>
<feature type="region of interest" description="Disordered" evidence="2">
    <location>
        <begin position="253"/>
        <end position="304"/>
    </location>
</feature>
<evidence type="ECO:0000259" key="3">
    <source>
        <dbReference type="SMART" id="SM00775"/>
    </source>
</evidence>
<comment type="similarity">
    <text evidence="1">Belongs to the lipin family.</text>
</comment>
<evidence type="ECO:0000256" key="1">
    <source>
        <dbReference type="ARBA" id="ARBA00005476"/>
    </source>
</evidence>
<accession>A0A0L0SFU3</accession>
<dbReference type="VEuPathDB" id="FungiDB:AMAG_06212"/>
<feature type="compositionally biased region" description="Basic and acidic residues" evidence="2">
    <location>
        <begin position="410"/>
        <end position="424"/>
    </location>
</feature>
<dbReference type="Pfam" id="PF04571">
    <property type="entry name" value="Lipin_N"/>
    <property type="match status" value="1"/>
</dbReference>
<dbReference type="GO" id="GO:0008195">
    <property type="term" value="F:phosphatidate phosphatase activity"/>
    <property type="evidence" value="ECO:0007669"/>
    <property type="project" value="TreeGrafter"/>
</dbReference>
<feature type="region of interest" description="Disordered" evidence="2">
    <location>
        <begin position="1"/>
        <end position="175"/>
    </location>
</feature>
<dbReference type="Pfam" id="PF08235">
    <property type="entry name" value="LNS2"/>
    <property type="match status" value="1"/>
</dbReference>
<gene>
    <name evidence="4" type="ORF">AMAG_06212</name>
</gene>
<dbReference type="InterPro" id="IPR036412">
    <property type="entry name" value="HAD-like_sf"/>
</dbReference>
<keyword evidence="5" id="KW-1185">Reference proteome</keyword>
<proteinExistence type="inferred from homology"/>
<evidence type="ECO:0000256" key="2">
    <source>
        <dbReference type="SAM" id="MobiDB-lite"/>
    </source>
</evidence>
<feature type="compositionally biased region" description="Polar residues" evidence="2">
    <location>
        <begin position="442"/>
        <end position="456"/>
    </location>
</feature>
<feature type="compositionally biased region" description="Low complexity" evidence="2">
    <location>
        <begin position="49"/>
        <end position="109"/>
    </location>
</feature>
<dbReference type="STRING" id="578462.A0A0L0SFU3"/>
<dbReference type="AlphaFoldDB" id="A0A0L0SFU3"/>
<dbReference type="Proteomes" id="UP000054350">
    <property type="component" value="Unassembled WGS sequence"/>
</dbReference>
<dbReference type="InterPro" id="IPR031315">
    <property type="entry name" value="LNS2/PITP"/>
</dbReference>
<feature type="domain" description="LNS2/PITP" evidence="3">
    <location>
        <begin position="588"/>
        <end position="771"/>
    </location>
</feature>
<reference evidence="4 5" key="1">
    <citation type="submission" date="2009-11" db="EMBL/GenBank/DDBJ databases">
        <title>Annotation of Allomyces macrogynus ATCC 38327.</title>
        <authorList>
            <consortium name="The Broad Institute Genome Sequencing Platform"/>
            <person name="Russ C."/>
            <person name="Cuomo C."/>
            <person name="Burger G."/>
            <person name="Gray M.W."/>
            <person name="Holland P.W.H."/>
            <person name="King N."/>
            <person name="Lang F.B.F."/>
            <person name="Roger A.J."/>
            <person name="Ruiz-Trillo I."/>
            <person name="Young S.K."/>
            <person name="Zeng Q."/>
            <person name="Gargeya S."/>
            <person name="Fitzgerald M."/>
            <person name="Haas B."/>
            <person name="Abouelleil A."/>
            <person name="Alvarado L."/>
            <person name="Arachchi H.M."/>
            <person name="Berlin A."/>
            <person name="Chapman S.B."/>
            <person name="Gearin G."/>
            <person name="Goldberg J."/>
            <person name="Griggs A."/>
            <person name="Gujja S."/>
            <person name="Hansen M."/>
            <person name="Heiman D."/>
            <person name="Howarth C."/>
            <person name="Larimer J."/>
            <person name="Lui A."/>
            <person name="MacDonald P.J.P."/>
            <person name="McCowen C."/>
            <person name="Montmayeur A."/>
            <person name="Murphy C."/>
            <person name="Neiman D."/>
            <person name="Pearson M."/>
            <person name="Priest M."/>
            <person name="Roberts A."/>
            <person name="Saif S."/>
            <person name="Shea T."/>
            <person name="Sisk P."/>
            <person name="Stolte C."/>
            <person name="Sykes S."/>
            <person name="Wortman J."/>
            <person name="Nusbaum C."/>
            <person name="Birren B."/>
        </authorList>
    </citation>
    <scope>NUCLEOTIDE SEQUENCE [LARGE SCALE GENOMIC DNA]</scope>
    <source>
        <strain evidence="4 5">ATCC 38327</strain>
    </source>
</reference>
<feature type="compositionally biased region" description="Basic and acidic residues" evidence="2">
    <location>
        <begin position="542"/>
        <end position="556"/>
    </location>
</feature>
<evidence type="ECO:0000313" key="4">
    <source>
        <dbReference type="EMBL" id="KNE61383.1"/>
    </source>
</evidence>
<protein>
    <recommendedName>
        <fullName evidence="3">LNS2/PITP domain-containing protein</fullName>
    </recommendedName>
</protein>
<feature type="region of interest" description="Disordered" evidence="2">
    <location>
        <begin position="410"/>
        <end position="487"/>
    </location>
</feature>
<feature type="compositionally biased region" description="Basic residues" evidence="2">
    <location>
        <begin position="359"/>
        <end position="370"/>
    </location>
</feature>
<feature type="compositionally biased region" description="Low complexity" evidence="2">
    <location>
        <begin position="152"/>
        <end position="175"/>
    </location>
</feature>
<organism evidence="4 5">
    <name type="scientific">Allomyces macrogynus (strain ATCC 38327)</name>
    <name type="common">Allomyces javanicus var. macrogynus</name>
    <dbReference type="NCBI Taxonomy" id="578462"/>
    <lineage>
        <taxon>Eukaryota</taxon>
        <taxon>Fungi</taxon>
        <taxon>Fungi incertae sedis</taxon>
        <taxon>Blastocladiomycota</taxon>
        <taxon>Blastocladiomycetes</taxon>
        <taxon>Blastocladiales</taxon>
        <taxon>Blastocladiaceae</taxon>
        <taxon>Allomyces</taxon>
    </lineage>
</organism>
<dbReference type="OrthoDB" id="4567at2759"/>
<dbReference type="InterPro" id="IPR013209">
    <property type="entry name" value="LNS2"/>
</dbReference>
<dbReference type="EMBL" id="GG745338">
    <property type="protein sequence ID" value="KNE61383.1"/>
    <property type="molecule type" value="Genomic_DNA"/>
</dbReference>
<dbReference type="PANTHER" id="PTHR12181:SF12">
    <property type="entry name" value="PHOSPHATIDATE PHOSPHATASE"/>
    <property type="match status" value="1"/>
</dbReference>
<feature type="compositionally biased region" description="Low complexity" evidence="2">
    <location>
        <begin position="126"/>
        <end position="144"/>
    </location>
</feature>
<feature type="compositionally biased region" description="Polar residues" evidence="2">
    <location>
        <begin position="557"/>
        <end position="567"/>
    </location>
</feature>
<feature type="compositionally biased region" description="Pro residues" evidence="2">
    <location>
        <begin position="110"/>
        <end position="125"/>
    </location>
</feature>
<feature type="compositionally biased region" description="Pro residues" evidence="2">
    <location>
        <begin position="19"/>
        <end position="29"/>
    </location>
</feature>
<sequence length="902" mass="94053">MPRPPAAAAAAAAAAAPPSRAPPPLPPRPSSSWRTMAAATVSSSNPTMSSQPAPVSPSSPASSTTSSSSSRFGVRSHLASAARLLSSRLSLASSSTTTHTDSTQARARMMPPPAAVVASPVPPQPSRVASSPAHLLATAGAPTADPEDADADPSLASTSNAPNGSSSSASRPATLSGATDVVVVEHASGKRKATPFHARFGRLKVPRPDGRPIAVVVNGQTLPFMMRLGHDGMAVWWRDARDNLVRRDALIAAPSSASASATDAPAAAVDDSSEGAPPPPPPPHTDRGTDTPPQQQQAAPTSRWAKISAVLAASVRSATSSSSNRADDADSLPPDVLAILSLTTPKAASPTFGSGSGSSRRRGRKHRRKRGDQVTASTDSVDAAPPESMAMTPIRSATAIWVADPEDVVRTPEEKDITKDDEFWRPGADVPKSFLPKAIRSGSFSSTNDDYSSDASESGGIRASEDAGLTDTEPSMPSRPTAAAAAAAADPMLASFTSTTSTTSSGSSTSISGSSVLRPDELAALPLHWGANDIEYITLRDRPRARSRSAPRDGTTDRSSTPTQSNSARIRVIRKRARVWLWPSTTKVVVSDVDGTITRSDALGIILPAMFGYQYAHPGIAKLYSRVAQHGYQFLYVTSRGIAQADATRAYVQSIKQQDVDGDEHVGLPDGPVLTSPDGLMAALRREVVLKTPQEFKITTLSQVAALFDEDGEEVPRGSKDRDVAAPATDRASPFVAGFGNRETDMIAYTAVAIPPTHCFCVDNSGSIVVLHQQQESALRQAQQADGAGDGAEHPDEFAEILANPIPRSAATRAIFSTDPTISPTGPHGGSAPRSMTPTPIPVAPRAIPPVPARAMTAFTVSSVPPGSRDIPAADTTQLEVVSYVTLSNRVSVLFPRCQGDE</sequence>
<evidence type="ECO:0000313" key="5">
    <source>
        <dbReference type="Proteomes" id="UP000054350"/>
    </source>
</evidence>
<dbReference type="SMART" id="SM00775">
    <property type="entry name" value="LNS2"/>
    <property type="match status" value="1"/>
</dbReference>
<feature type="region of interest" description="Disordered" evidence="2">
    <location>
        <begin position="542"/>
        <end position="568"/>
    </location>
</feature>
<feature type="region of interest" description="Disordered" evidence="2">
    <location>
        <begin position="819"/>
        <end position="839"/>
    </location>
</feature>
<name>A0A0L0SFU3_ALLM3</name>
<dbReference type="eggNOG" id="KOG2116">
    <property type="taxonomic scope" value="Eukaryota"/>
</dbReference>
<feature type="region of interest" description="Disordered" evidence="2">
    <location>
        <begin position="342"/>
        <end position="392"/>
    </location>
</feature>
<dbReference type="InterPro" id="IPR026058">
    <property type="entry name" value="LIPIN"/>
</dbReference>